<feature type="compositionally biased region" description="Basic and acidic residues" evidence="3">
    <location>
        <begin position="687"/>
        <end position="696"/>
    </location>
</feature>
<dbReference type="HOGENOM" id="CLU_014743_2_0_1"/>
<dbReference type="PANTHER" id="PTHR10340">
    <property type="entry name" value="SPHINGOMYELIN PHOSPHODIESTERASE"/>
    <property type="match status" value="1"/>
</dbReference>
<dbReference type="EMBL" id="GL996527">
    <property type="protein sequence ID" value="EGV62437.1"/>
    <property type="molecule type" value="Genomic_DNA"/>
</dbReference>
<dbReference type="InterPro" id="IPR041805">
    <property type="entry name" value="ASMase/PPN1_MPP"/>
</dbReference>
<dbReference type="InterPro" id="IPR029052">
    <property type="entry name" value="Metallo-depent_PP-like"/>
</dbReference>
<dbReference type="GO" id="GO:0008081">
    <property type="term" value="F:phosphoric diester hydrolase activity"/>
    <property type="evidence" value="ECO:0007669"/>
    <property type="project" value="TreeGrafter"/>
</dbReference>
<evidence type="ECO:0000256" key="2">
    <source>
        <dbReference type="ARBA" id="ARBA00023180"/>
    </source>
</evidence>
<sequence>MFASDSQLSDLELIDIAIKQLHSIYGATDLKECVSCKMRLQVGKFLALTRSDLVPSVYTRWCKEEGFDESLCQTKFGYPSVEYGALGLEFTKMVQLVNPEGLDGDLYCYYHDQDCHVMPELPSIRMAKLWPPRPKLYEAPKPQGETFNVLHLSDISLQLDYTLLAESNCSQALCCAPRSSNKVHPPPDYDYSSIYDPQFGLSFYDSSYASGHFQKGPYVDQFKTFTPTWLPSHEFGAYGCDTSELMLNNTLQIIRDFHENHLNFEFGIFTGGMVDHADSIHVSRKDVLDSQFRGYRDMLHYLENFPIYSAMGTRDSFPPNQLPTKSLTTQFNYQWQFDFISDLWHESKWIDLDAAKQVRYNQVGYSIITKRGLKIISLNSNVWNTENLYSFIDTLNFDPFGIWQFLIDELIESEINEQRVWIIAHLPPSKHSLPVPTKIFTKIIERFSPKVIAAIFFGYNGKDQFNLIYGGDGQVKDLSNLINYALIGPSVSPLNGNNPAWRYYSVDTETFDVVNSFTYITKLNNTFVNEGAEPVWEYQYSAREAYDPESLWPMERPLDMEFWHHAGEKIRDIPHINKMFNSFEYRQSPYDPYYYLNFQVTEPTTDELILQNDNYCKVTSFSVLNRKECMLTDDQDAYKEPRYLRTFIPLIRPNQSPEYLLLSGPPSTKETESIVYQQRQNPNFDQEEAKQSDVKAKHNRRKSLRDKLHKAHQRVKSEMRKRSFGMELDDV</sequence>
<dbReference type="STRING" id="590646.G3B917"/>
<dbReference type="eggNOG" id="KOG3770">
    <property type="taxonomic scope" value="Eukaryota"/>
</dbReference>
<dbReference type="SUPFAM" id="SSF56300">
    <property type="entry name" value="Metallo-dependent phosphatases"/>
    <property type="match status" value="1"/>
</dbReference>
<gene>
    <name evidence="4" type="ORF">CANTEDRAFT_107934</name>
</gene>
<evidence type="ECO:0000256" key="1">
    <source>
        <dbReference type="ARBA" id="ARBA00022801"/>
    </source>
</evidence>
<keyword evidence="1" id="KW-0378">Hydrolase</keyword>
<feature type="compositionally biased region" description="Basic residues" evidence="3">
    <location>
        <begin position="697"/>
        <end position="714"/>
    </location>
</feature>
<dbReference type="GeneID" id="18245992"/>
<dbReference type="OrthoDB" id="282973at2759"/>
<accession>G3B917</accession>
<reference evidence="4 5" key="1">
    <citation type="journal article" date="2011" name="Proc. Natl. Acad. Sci. U.S.A.">
        <title>Comparative genomics of xylose-fermenting fungi for enhanced biofuel production.</title>
        <authorList>
            <person name="Wohlbach D.J."/>
            <person name="Kuo A."/>
            <person name="Sato T.K."/>
            <person name="Potts K.M."/>
            <person name="Salamov A.A."/>
            <person name="LaButti K.M."/>
            <person name="Sun H."/>
            <person name="Clum A."/>
            <person name="Pangilinan J.L."/>
            <person name="Lindquist E.A."/>
            <person name="Lucas S."/>
            <person name="Lapidus A."/>
            <person name="Jin M."/>
            <person name="Gunawan C."/>
            <person name="Balan V."/>
            <person name="Dale B.E."/>
            <person name="Jeffries T.W."/>
            <person name="Zinkel R."/>
            <person name="Barry K.W."/>
            <person name="Grigoriev I.V."/>
            <person name="Gasch A.P."/>
        </authorList>
    </citation>
    <scope>NUCLEOTIDE SEQUENCE [LARGE SCALE GENOMIC DNA]</scope>
    <source>
        <strain evidence="5">ATCC 10573 / BCRC 21748 / CBS 615 / JCM 9827 / NBRC 10315 / NRRL Y-1498 / VKM Y-70</strain>
    </source>
</reference>
<protein>
    <recommendedName>
        <fullName evidence="6">Calcineurin-like phosphoesterase domain-containing protein</fullName>
    </recommendedName>
</protein>
<evidence type="ECO:0000256" key="3">
    <source>
        <dbReference type="SAM" id="MobiDB-lite"/>
    </source>
</evidence>
<proteinExistence type="predicted"/>
<evidence type="ECO:0000313" key="5">
    <source>
        <dbReference type="Proteomes" id="UP000000707"/>
    </source>
</evidence>
<feature type="region of interest" description="Disordered" evidence="3">
    <location>
        <begin position="682"/>
        <end position="731"/>
    </location>
</feature>
<dbReference type="CDD" id="cd00842">
    <property type="entry name" value="MPP_ASMase"/>
    <property type="match status" value="1"/>
</dbReference>
<dbReference type="AlphaFoldDB" id="G3B917"/>
<keyword evidence="2" id="KW-0325">Glycoprotein</keyword>
<name>G3B917_CANTC</name>
<organism evidence="5">
    <name type="scientific">Candida tenuis (strain ATCC 10573 / BCRC 21748 / CBS 615 / JCM 9827 / NBRC 10315 / NRRL Y-1498 / VKM Y-70)</name>
    <name type="common">Yeast</name>
    <name type="synonym">Yamadazyma tenuis</name>
    <dbReference type="NCBI Taxonomy" id="590646"/>
    <lineage>
        <taxon>Eukaryota</taxon>
        <taxon>Fungi</taxon>
        <taxon>Dikarya</taxon>
        <taxon>Ascomycota</taxon>
        <taxon>Saccharomycotina</taxon>
        <taxon>Pichiomycetes</taxon>
        <taxon>Debaryomycetaceae</taxon>
        <taxon>Yamadazyma</taxon>
    </lineage>
</organism>
<evidence type="ECO:0008006" key="6">
    <source>
        <dbReference type="Google" id="ProtNLM"/>
    </source>
</evidence>
<dbReference type="Proteomes" id="UP000000707">
    <property type="component" value="Unassembled WGS sequence"/>
</dbReference>
<keyword evidence="5" id="KW-1185">Reference proteome</keyword>
<dbReference type="PANTHER" id="PTHR10340:SF27">
    <property type="entry name" value="ACL091CP"/>
    <property type="match status" value="1"/>
</dbReference>
<evidence type="ECO:0000313" key="4">
    <source>
        <dbReference type="EMBL" id="EGV62437.1"/>
    </source>
</evidence>
<dbReference type="KEGG" id="cten:18245992"/>